<feature type="domain" description="Nucleoporin POM152 ninth Ig-like" evidence="6">
    <location>
        <begin position="1187"/>
        <end position="1264"/>
    </location>
</feature>
<evidence type="ECO:0000259" key="6">
    <source>
        <dbReference type="Pfam" id="PF24527"/>
    </source>
</evidence>
<dbReference type="Proteomes" id="UP001451303">
    <property type="component" value="Unassembled WGS sequence"/>
</dbReference>
<dbReference type="PANTHER" id="PTHR28206">
    <property type="entry name" value="NUCLEOPORIN POM152"/>
    <property type="match status" value="1"/>
</dbReference>
<feature type="region of interest" description="Disordered" evidence="1">
    <location>
        <begin position="97"/>
        <end position="148"/>
    </location>
</feature>
<keyword evidence="8" id="KW-1185">Reference proteome</keyword>
<dbReference type="InterPro" id="IPR056540">
    <property type="entry name" value="TMD_POM152"/>
</dbReference>
<feature type="compositionally biased region" description="Low complexity" evidence="1">
    <location>
        <begin position="123"/>
        <end position="136"/>
    </location>
</feature>
<evidence type="ECO:0000259" key="5">
    <source>
        <dbReference type="Pfam" id="PF24519"/>
    </source>
</evidence>
<dbReference type="InterPro" id="IPR056543">
    <property type="entry name" value="Ig-like_POM152_9th"/>
</dbReference>
<protein>
    <recommendedName>
        <fullName evidence="9">Nucleoporin Pom152</fullName>
    </recommendedName>
</protein>
<dbReference type="InterPro" id="IPR056541">
    <property type="entry name" value="Ig-like_POM152"/>
</dbReference>
<dbReference type="EMBL" id="JAVLET010000008">
    <property type="protein sequence ID" value="KAL0467797.1"/>
    <property type="molecule type" value="Genomic_DNA"/>
</dbReference>
<feature type="region of interest" description="Disordered" evidence="1">
    <location>
        <begin position="55"/>
        <end position="84"/>
    </location>
</feature>
<feature type="domain" description="Nucleoporin POM152 N-terminal transmembrane" evidence="3">
    <location>
        <begin position="161"/>
        <end position="245"/>
    </location>
</feature>
<evidence type="ECO:0008006" key="9">
    <source>
        <dbReference type="Google" id="ProtNLM"/>
    </source>
</evidence>
<evidence type="ECO:0000259" key="2">
    <source>
        <dbReference type="Pfam" id="PF23664"/>
    </source>
</evidence>
<dbReference type="Pfam" id="PF24097">
    <property type="entry name" value="TMD_POM152"/>
    <property type="match status" value="1"/>
</dbReference>
<dbReference type="InterPro" id="IPR056542">
    <property type="entry name" value="Ig-like_POM152_1st"/>
</dbReference>
<comment type="caution">
    <text evidence="7">The sequence shown here is derived from an EMBL/GenBank/DDBJ whole genome shotgun (WGS) entry which is preliminary data.</text>
</comment>
<dbReference type="InterPro" id="IPR037701">
    <property type="entry name" value="Pom152"/>
</dbReference>
<evidence type="ECO:0000256" key="1">
    <source>
        <dbReference type="SAM" id="MobiDB-lite"/>
    </source>
</evidence>
<evidence type="ECO:0000313" key="8">
    <source>
        <dbReference type="Proteomes" id="UP001451303"/>
    </source>
</evidence>
<dbReference type="PANTHER" id="PTHR28206:SF1">
    <property type="entry name" value="NUCLEOPORIN POM152"/>
    <property type="match status" value="1"/>
</dbReference>
<dbReference type="Pfam" id="PF24312">
    <property type="entry name" value="Ig-like_POM152"/>
    <property type="match status" value="3"/>
</dbReference>
<evidence type="ECO:0000259" key="3">
    <source>
        <dbReference type="Pfam" id="PF24097"/>
    </source>
</evidence>
<sequence length="1377" mass="154048">MIKSERQLMEESTPGMLKNKRKIENAGFDVGSPYHHYCQRLINYASLSSWTIPFRPSATDNNDNDDDDDDDDSYDDHDDNHNVHIAAPCGHYQAVKPSQTRHAMAGKDSIGGFPMAGPRRPEAAPANRARTATPNALPVAPQRNAPAPTGPGPVIPLHVIDAPTQRLYAVAVYAALFAWKVYDWTQVVEENTESFWLFLKWIALDLIYLFGLPELRIPWLELSQSFVVFAFVAHALVDWMLMFNIGLPWQTWLFGFVKVFYDRELAITEHQVKVSSILYNHSLLMGRQIINILPEGSVVLNPENTPYCIGGDTKVASIPLFFNATTPIDVEIIRTDLETNEHEVIKLTRSQLKEIKNEVKRNADDEIFTVKYNFPVKKPGAYRLGKALDEYKLEVHRRTALTFVVPCPRASVEVVSSPNRCVGDLSDLSLLVDGTPPLKVIYSRTINGKDHSFNIQSLQPEGFSSPLLGASRSLARLIEDDDVSWARAQRVPVNLNESMNAGGVWQYSVDEIHDAFGNVARYTGHADDLDPKTRPKHLVQNLFVKERPRARLEGCDVRNPLKVARGGSKDLPIRYELPGPVPDDTTYTISWLFSPIDTLTKSGDHGDVVSVGTYDAKNARDRPRIAAPGLYTLKSVVAGQCEGEVQEPSSCLLLNPLEPKLTLRSEEIPDTCAGNSIGLRVDMDLIGTPPFNVRYEVISNGQRSVERIKVNGLRFQQEFIPRIAGHHKYVFTHIGDSIYEPQKLSGPEYILEQDVKPAASASIIHSTGNMAACLNDDVSVDVQLQGDAPFTLEWEIIHDGKRKQYKVKDIQTNKYQIKTGSLAKGGEYTLALTSVQDKRACRNFVQDEVKVSVRRQNPRAAFGLIDAKRRTMAVEGSTVKLPLRLTGEGPWKVFYSNVNDTSRNAPRVLEKTIRHDNDFLDVRTKGIFQITDVWDRQCHGIVDPKASSFEVDWFPRPELAVVQSAHVQPDGTNRFVVSDVCEGDVSGFQVALKGTPPFHVEYQIRHQPASGPASISRKDFEAALGKASVPADTSRAGQYTYTFNSLSDNLYTNDRTFKPVTVKQKVNQKPTAAFAKPGQTFKYCKTDQGESESIPITLNGIPPFNLEFEIRHQSSPIPEVYRTPAFNSNSYEIQIPRHQLRLGTQTIRIRSVRDGSGCHSISDYTSAHRDTPDGKAHSVQIQLFEAPTIYPLETRTDYCVGERLGYSLAGAAPFEVWYTFNGEESRAKSPTTTFRRIAEHPGEFTITSVSDRASECRAPVNISKTIHPLPAARISKGKQVQTDIHEGGEVEILFEFYGTPPFEFTYTRSTNPKKKGERATVLETKHDISEEYSKVIKASQEGAYEVVAIKDRFCAFSTQMLGVEYVEGKDGRLLKYQ</sequence>
<dbReference type="Pfam" id="PF24527">
    <property type="entry name" value="Ig-like_Pom152_9"/>
    <property type="match status" value="1"/>
</dbReference>
<feature type="domain" description="Nucleoporin POM152 Ig-like" evidence="4">
    <location>
        <begin position="858"/>
        <end position="947"/>
    </location>
</feature>
<dbReference type="InterPro" id="IPR056544">
    <property type="entry name" value="Ig_POM152"/>
</dbReference>
<feature type="domain" description="Nucleoporin POM152 Ig-like" evidence="4">
    <location>
        <begin position="547"/>
        <end position="651"/>
    </location>
</feature>
<reference evidence="7 8" key="1">
    <citation type="submission" date="2023-09" db="EMBL/GenBank/DDBJ databases">
        <title>Multi-omics analysis of a traditional fermented food reveals byproduct-associated fungal strains for waste-to-food upcycling.</title>
        <authorList>
            <consortium name="Lawrence Berkeley National Laboratory"/>
            <person name="Rekdal V.M."/>
            <person name="Villalobos-Escobedo J.M."/>
            <person name="Rodriguez-Valeron N."/>
            <person name="Garcia M.O."/>
            <person name="Vasquez D.P."/>
            <person name="Damayanti I."/>
            <person name="Sorensen P.M."/>
            <person name="Baidoo E.E."/>
            <person name="De Carvalho A.C."/>
            <person name="Riley R."/>
            <person name="Lipzen A."/>
            <person name="He G."/>
            <person name="Yan M."/>
            <person name="Haridas S."/>
            <person name="Daum C."/>
            <person name="Yoshinaga Y."/>
            <person name="Ng V."/>
            <person name="Grigoriev I.V."/>
            <person name="Munk R."/>
            <person name="Nuraida L."/>
            <person name="Wijaya C.H."/>
            <person name="Morales P.-C."/>
            <person name="Keasling J.D."/>
        </authorList>
    </citation>
    <scope>NUCLEOTIDE SEQUENCE [LARGE SCALE GENOMIC DNA]</scope>
    <source>
        <strain evidence="7 8">FGSC 2613</strain>
    </source>
</reference>
<feature type="compositionally biased region" description="Acidic residues" evidence="1">
    <location>
        <begin position="62"/>
        <end position="77"/>
    </location>
</feature>
<evidence type="ECO:0000259" key="4">
    <source>
        <dbReference type="Pfam" id="PF24312"/>
    </source>
</evidence>
<dbReference type="Pfam" id="PF23664">
    <property type="entry name" value="Ig_Pom152"/>
    <property type="match status" value="2"/>
</dbReference>
<organism evidence="7 8">
    <name type="scientific">Neurospora intermedia</name>
    <dbReference type="NCBI Taxonomy" id="5142"/>
    <lineage>
        <taxon>Eukaryota</taxon>
        <taxon>Fungi</taxon>
        <taxon>Dikarya</taxon>
        <taxon>Ascomycota</taxon>
        <taxon>Pezizomycotina</taxon>
        <taxon>Sordariomycetes</taxon>
        <taxon>Sordariomycetidae</taxon>
        <taxon>Sordariales</taxon>
        <taxon>Sordariaceae</taxon>
        <taxon>Neurospora</taxon>
    </lineage>
</organism>
<feature type="domain" description="Nucleoporin POM152 immunoglobulin-like" evidence="2">
    <location>
        <begin position="977"/>
        <end position="1068"/>
    </location>
</feature>
<feature type="domain" description="Nucleoporin POM152 first Ig-like" evidence="5">
    <location>
        <begin position="297"/>
        <end position="404"/>
    </location>
</feature>
<dbReference type="Pfam" id="PF24519">
    <property type="entry name" value="Ig-like_Pom152_1"/>
    <property type="match status" value="1"/>
</dbReference>
<proteinExistence type="predicted"/>
<gene>
    <name evidence="7" type="ORF">QR685DRAFT_591304</name>
</gene>
<feature type="domain" description="Nucleoporin POM152 Ig-like" evidence="4">
    <location>
        <begin position="1271"/>
        <end position="1356"/>
    </location>
</feature>
<accession>A0ABR3D516</accession>
<evidence type="ECO:0000313" key="7">
    <source>
        <dbReference type="EMBL" id="KAL0467797.1"/>
    </source>
</evidence>
<name>A0ABR3D516_NEUIN</name>
<feature type="domain" description="Nucleoporin POM152 immunoglobulin-like" evidence="2">
    <location>
        <begin position="655"/>
        <end position="757"/>
    </location>
</feature>